<name>A0A5B7JIR5_PORTR</name>
<feature type="region of interest" description="Disordered" evidence="1">
    <location>
        <begin position="33"/>
        <end position="71"/>
    </location>
</feature>
<dbReference type="AlphaFoldDB" id="A0A5B7JIR5"/>
<evidence type="ECO:0000313" key="2">
    <source>
        <dbReference type="EMBL" id="MPC92898.1"/>
    </source>
</evidence>
<comment type="caution">
    <text evidence="2">The sequence shown here is derived from an EMBL/GenBank/DDBJ whole genome shotgun (WGS) entry which is preliminary data.</text>
</comment>
<dbReference type="PROSITE" id="PS51257">
    <property type="entry name" value="PROKAR_LIPOPROTEIN"/>
    <property type="match status" value="1"/>
</dbReference>
<evidence type="ECO:0000256" key="1">
    <source>
        <dbReference type="SAM" id="MobiDB-lite"/>
    </source>
</evidence>
<accession>A0A5B7JIR5</accession>
<organism evidence="2 3">
    <name type="scientific">Portunus trituberculatus</name>
    <name type="common">Swimming crab</name>
    <name type="synonym">Neptunus trituberculatus</name>
    <dbReference type="NCBI Taxonomy" id="210409"/>
    <lineage>
        <taxon>Eukaryota</taxon>
        <taxon>Metazoa</taxon>
        <taxon>Ecdysozoa</taxon>
        <taxon>Arthropoda</taxon>
        <taxon>Crustacea</taxon>
        <taxon>Multicrustacea</taxon>
        <taxon>Malacostraca</taxon>
        <taxon>Eumalacostraca</taxon>
        <taxon>Eucarida</taxon>
        <taxon>Decapoda</taxon>
        <taxon>Pleocyemata</taxon>
        <taxon>Brachyura</taxon>
        <taxon>Eubrachyura</taxon>
        <taxon>Portunoidea</taxon>
        <taxon>Portunidae</taxon>
        <taxon>Portuninae</taxon>
        <taxon>Portunus</taxon>
    </lineage>
</organism>
<gene>
    <name evidence="2" type="ORF">E2C01_088011</name>
</gene>
<dbReference type="EMBL" id="VSRR010092917">
    <property type="protein sequence ID" value="MPC92898.1"/>
    <property type="molecule type" value="Genomic_DNA"/>
</dbReference>
<evidence type="ECO:0000313" key="3">
    <source>
        <dbReference type="Proteomes" id="UP000324222"/>
    </source>
</evidence>
<feature type="compositionally biased region" description="Basic residues" evidence="1">
    <location>
        <begin position="34"/>
        <end position="43"/>
    </location>
</feature>
<dbReference type="Proteomes" id="UP000324222">
    <property type="component" value="Unassembled WGS sequence"/>
</dbReference>
<proteinExistence type="predicted"/>
<keyword evidence="3" id="KW-1185">Reference proteome</keyword>
<sequence>MKEALSPPKDPRRPASVRCMAHSVASFMVSCSARGHHKPRSRTHYTPSTRLYGKTPYHPNQDSPYLVKDRH</sequence>
<reference evidence="2 3" key="1">
    <citation type="submission" date="2019-05" db="EMBL/GenBank/DDBJ databases">
        <title>Another draft genome of Portunus trituberculatus and its Hox gene families provides insights of decapod evolution.</title>
        <authorList>
            <person name="Jeong J.-H."/>
            <person name="Song I."/>
            <person name="Kim S."/>
            <person name="Choi T."/>
            <person name="Kim D."/>
            <person name="Ryu S."/>
            <person name="Kim W."/>
        </authorList>
    </citation>
    <scope>NUCLEOTIDE SEQUENCE [LARGE SCALE GENOMIC DNA]</scope>
    <source>
        <tissue evidence="2">Muscle</tissue>
    </source>
</reference>
<protein>
    <submittedName>
        <fullName evidence="2">Uncharacterized protein</fullName>
    </submittedName>
</protein>